<gene>
    <name evidence="6" type="ORF">HPE63_12780</name>
</gene>
<dbReference type="PROSITE" id="PS51257">
    <property type="entry name" value="PROKAR_LIPOPROTEIN"/>
    <property type="match status" value="1"/>
</dbReference>
<evidence type="ECO:0000256" key="2">
    <source>
        <dbReference type="ARBA" id="ARBA00022723"/>
    </source>
</evidence>
<dbReference type="InterPro" id="IPR009056">
    <property type="entry name" value="Cyt_c-like_dom"/>
</dbReference>
<evidence type="ECO:0000256" key="1">
    <source>
        <dbReference type="ARBA" id="ARBA00022617"/>
    </source>
</evidence>
<dbReference type="InterPro" id="IPR036909">
    <property type="entry name" value="Cyt_c-like_dom_sf"/>
</dbReference>
<proteinExistence type="predicted"/>
<sequence length="159" mass="18092">MSRIHEYGTLCKLPKNLLVFILFLCGGLLLSSCNEEGRGFALPAGDIEEGKSTYKRLSCNECHSISDIEWQGGSDSLKIYLGGEISTQKTYGDLVTSIINPSHKIAQRYKQETSTEEGLSKMKNYNEIMTVQELVDLVSFLQSEYKVIIPRTEYYNYYY</sequence>
<organism evidence="6 7">
    <name type="scientific">Maribacter arenosus</name>
    <dbReference type="NCBI Taxonomy" id="1854708"/>
    <lineage>
        <taxon>Bacteria</taxon>
        <taxon>Pseudomonadati</taxon>
        <taxon>Bacteroidota</taxon>
        <taxon>Flavobacteriia</taxon>
        <taxon>Flavobacteriales</taxon>
        <taxon>Flavobacteriaceae</taxon>
        <taxon>Maribacter</taxon>
    </lineage>
</organism>
<evidence type="ECO:0000256" key="3">
    <source>
        <dbReference type="ARBA" id="ARBA00023004"/>
    </source>
</evidence>
<protein>
    <submittedName>
        <fullName evidence="6">C-type cytochrome</fullName>
    </submittedName>
</protein>
<dbReference type="SUPFAM" id="SSF46626">
    <property type="entry name" value="Cytochrome c"/>
    <property type="match status" value="1"/>
</dbReference>
<evidence type="ECO:0000313" key="6">
    <source>
        <dbReference type="EMBL" id="MBD0851548.1"/>
    </source>
</evidence>
<keyword evidence="1 4" id="KW-0349">Heme</keyword>
<evidence type="ECO:0000256" key="4">
    <source>
        <dbReference type="PROSITE-ProRule" id="PRU00433"/>
    </source>
</evidence>
<evidence type="ECO:0000313" key="7">
    <source>
        <dbReference type="Proteomes" id="UP000598350"/>
    </source>
</evidence>
<reference evidence="6 7" key="1">
    <citation type="submission" date="2020-05" db="EMBL/GenBank/DDBJ databases">
        <title>The draft genome sequence of Maribacter arenosus CAU 1321.</title>
        <authorList>
            <person name="Mu L."/>
        </authorList>
    </citation>
    <scope>NUCLEOTIDE SEQUENCE [LARGE SCALE GENOMIC DNA]</scope>
    <source>
        <strain evidence="6 7">CAU 1321</strain>
    </source>
</reference>
<feature type="domain" description="Cytochrome c" evidence="5">
    <location>
        <begin position="45"/>
        <end position="145"/>
    </location>
</feature>
<comment type="caution">
    <text evidence="6">The sequence shown here is derived from an EMBL/GenBank/DDBJ whole genome shotgun (WGS) entry which is preliminary data.</text>
</comment>
<keyword evidence="7" id="KW-1185">Reference proteome</keyword>
<dbReference type="Gene3D" id="1.10.760.10">
    <property type="entry name" value="Cytochrome c-like domain"/>
    <property type="match status" value="1"/>
</dbReference>
<keyword evidence="3 4" id="KW-0408">Iron</keyword>
<dbReference type="EMBL" id="JABTCG010000004">
    <property type="protein sequence ID" value="MBD0851548.1"/>
    <property type="molecule type" value="Genomic_DNA"/>
</dbReference>
<name>A0ABR7VGN9_9FLAO</name>
<keyword evidence="2 4" id="KW-0479">Metal-binding</keyword>
<accession>A0ABR7VGN9</accession>
<dbReference type="RefSeq" id="WP_188314654.1">
    <property type="nucleotide sequence ID" value="NZ_JABTCG010000004.1"/>
</dbReference>
<dbReference type="Proteomes" id="UP000598350">
    <property type="component" value="Unassembled WGS sequence"/>
</dbReference>
<dbReference type="PROSITE" id="PS51007">
    <property type="entry name" value="CYTC"/>
    <property type="match status" value="1"/>
</dbReference>
<evidence type="ECO:0000259" key="5">
    <source>
        <dbReference type="PROSITE" id="PS51007"/>
    </source>
</evidence>